<dbReference type="Proteomes" id="UP000694386">
    <property type="component" value="Unplaced"/>
</dbReference>
<feature type="compositionally biased region" description="Basic and acidic residues" evidence="1">
    <location>
        <begin position="130"/>
        <end position="145"/>
    </location>
</feature>
<reference evidence="2" key="1">
    <citation type="submission" date="2025-08" db="UniProtKB">
        <authorList>
            <consortium name="Ensembl"/>
        </authorList>
    </citation>
    <scope>IDENTIFICATION</scope>
</reference>
<evidence type="ECO:0000313" key="2">
    <source>
        <dbReference type="Ensembl" id="ENSCGRP00001016012.1"/>
    </source>
</evidence>
<dbReference type="AlphaFoldDB" id="A0A8C2QJD2"/>
<name>A0A8C2QJD2_CRIGR</name>
<protein>
    <submittedName>
        <fullName evidence="2">Uncharacterized protein</fullName>
    </submittedName>
</protein>
<dbReference type="Ensembl" id="ENSCGRT00001020256.1">
    <property type="protein sequence ID" value="ENSCGRP00001016012.1"/>
    <property type="gene ID" value="ENSCGRG00001016473.1"/>
</dbReference>
<reference evidence="2" key="2">
    <citation type="submission" date="2025-09" db="UniProtKB">
        <authorList>
            <consortium name="Ensembl"/>
        </authorList>
    </citation>
    <scope>IDENTIFICATION</scope>
</reference>
<organism evidence="2 3">
    <name type="scientific">Cricetulus griseus</name>
    <name type="common">Chinese hamster</name>
    <name type="synonym">Cricetulus barabensis griseus</name>
    <dbReference type="NCBI Taxonomy" id="10029"/>
    <lineage>
        <taxon>Eukaryota</taxon>
        <taxon>Metazoa</taxon>
        <taxon>Chordata</taxon>
        <taxon>Craniata</taxon>
        <taxon>Vertebrata</taxon>
        <taxon>Euteleostomi</taxon>
        <taxon>Mammalia</taxon>
        <taxon>Eutheria</taxon>
        <taxon>Euarchontoglires</taxon>
        <taxon>Glires</taxon>
        <taxon>Rodentia</taxon>
        <taxon>Myomorpha</taxon>
        <taxon>Muroidea</taxon>
        <taxon>Cricetidae</taxon>
        <taxon>Cricetinae</taxon>
        <taxon>Cricetulus</taxon>
    </lineage>
</organism>
<proteinExistence type="predicted"/>
<sequence length="145" mass="15003">MVPVAVGSHTKGPAHWCALPGTRAPARRGCGGRDGLQQAAARGARQATKTQRAAGNDDGDRDRASSILLAAPHSPGAQPRSPARPTAAGASGWARLRGAAAFKGELVRGPKTPGRRGLQLPSPRSPLVDTWHRGSELEGRSGHCE</sequence>
<feature type="region of interest" description="Disordered" evidence="1">
    <location>
        <begin position="1"/>
        <end position="92"/>
    </location>
</feature>
<feature type="region of interest" description="Disordered" evidence="1">
    <location>
        <begin position="104"/>
        <end position="145"/>
    </location>
</feature>
<evidence type="ECO:0000313" key="3">
    <source>
        <dbReference type="Proteomes" id="UP000694386"/>
    </source>
</evidence>
<feature type="compositionally biased region" description="Low complexity" evidence="1">
    <location>
        <begin position="35"/>
        <end position="56"/>
    </location>
</feature>
<accession>A0A8C2QJD2</accession>
<evidence type="ECO:0000256" key="1">
    <source>
        <dbReference type="SAM" id="MobiDB-lite"/>
    </source>
</evidence>